<evidence type="ECO:0000256" key="16">
    <source>
        <dbReference type="ARBA" id="ARBA00041276"/>
    </source>
</evidence>
<comment type="pathway">
    <text evidence="3">Glycan metabolism; cellulose degradation.</text>
</comment>
<evidence type="ECO:0000256" key="7">
    <source>
        <dbReference type="ARBA" id="ARBA00022729"/>
    </source>
</evidence>
<name>A0A3A3A0R7_9EURO</name>
<keyword evidence="9" id="KW-0136">Cellulose degradation</keyword>
<dbReference type="SUPFAM" id="SSF52279">
    <property type="entry name" value="Beta-D-glucan exohydrolase, C-terminal domain"/>
    <property type="match status" value="1"/>
</dbReference>
<comment type="caution">
    <text evidence="21">The sequence shown here is derived from an EMBL/GenBank/DDBJ whole genome shotgun (WGS) entry which is preliminary data.</text>
</comment>
<dbReference type="PANTHER" id="PTHR42715">
    <property type="entry name" value="BETA-GLUCOSIDASE"/>
    <property type="match status" value="1"/>
</dbReference>
<dbReference type="Gene3D" id="3.40.50.1700">
    <property type="entry name" value="Glycoside hydrolase family 3 C-terminal domain"/>
    <property type="match status" value="1"/>
</dbReference>
<evidence type="ECO:0000256" key="15">
    <source>
        <dbReference type="ARBA" id="ARBA00039579"/>
    </source>
</evidence>
<evidence type="ECO:0000256" key="4">
    <source>
        <dbReference type="ARBA" id="ARBA00005336"/>
    </source>
</evidence>
<keyword evidence="11" id="KW-0119">Carbohydrate metabolism</keyword>
<dbReference type="Pfam" id="PF00933">
    <property type="entry name" value="Glyco_hydro_3"/>
    <property type="match status" value="1"/>
</dbReference>
<comment type="similarity">
    <text evidence="4">Belongs to the glycosyl hydrolase 3 family.</text>
</comment>
<dbReference type="InterPro" id="IPR026891">
    <property type="entry name" value="Fn3-like"/>
</dbReference>
<dbReference type="Gene3D" id="3.20.20.300">
    <property type="entry name" value="Glycoside hydrolase, family 3, N-terminal domain"/>
    <property type="match status" value="1"/>
</dbReference>
<evidence type="ECO:0000256" key="10">
    <source>
        <dbReference type="ARBA" id="ARBA00023180"/>
    </source>
</evidence>
<evidence type="ECO:0000256" key="13">
    <source>
        <dbReference type="ARBA" id="ARBA00023326"/>
    </source>
</evidence>
<dbReference type="AlphaFoldDB" id="A0A3A3A0R7"/>
<comment type="catalytic activity">
    <reaction evidence="1">
        <text>Hydrolysis of terminal, non-reducing beta-D-glucosyl residues with release of beta-D-glucose.</text>
        <dbReference type="EC" id="3.2.1.21"/>
    </reaction>
</comment>
<sequence>MFWSVYIAFIITLSITGSTATSSPGLNETKWLDSRRQADAWVSRMNLTEKAAIVTGSLTGTCIEYVAPVESVGFGGLCLQDGPAGIRLAHLASVFPAGVTISATWDRELMSQRGSAMAAEFRGKGAHVVLGPSAGPLGRSPLGGRNWESFSPDPFLTGVAMDQTIRAIQEGGVQGSAKHIIGNEQETQRKRTVVDGKQVEAISSNIDDCTLHELYLWPFADAVRAGVASVMCGYSRVNSTYSCDNKHLLVDILKGELGFDGYVVSDYMATMSGIDSASFGLDMNQPGPMLSDLTKTAWGDNLADAVHNNLFPEARLNDMVRRVLTPYLYLGQNTPDYPSVDPSSLYLTLENFGLLQPWMPTPAGRDVRGNHSALIRHMGAAGCVLLKNVNNTLPLKESDITNIGVFGDDAADVTSGLVNPDDGFSIGTLGIGGGSGGGRNSFIVSPLEAIKERAREKGGITVQYITNNTALSSGVPGALYPWPDICLVFLKTWETEGADRESLEADGDSTAVVENVASLCPRKTVVITHSGGANTMPWASNPNVVGIIAAHYPGQESGNAIVDVLFGDVNPSGRLPYITSNRTEDYGEQAQILNVTGPAATESWAWQSNFTEGLMIDYRHFDSNDIDPLYEFGYGLSYTTFELASELSVSVRSGPVSPYPGTVPTNSTLALGGNPNLWKTVVTCSSSVKNTGSLAGATVVQLYVSLPQDDVPSGTPVRVLRGFDKVFLDAGETKAVSFALTRRDLSYWDVEAQDWRIPRGEIGISLGFSSRDLRRRSTVKII</sequence>
<keyword evidence="13" id="KW-0624">Polysaccharide degradation</keyword>
<dbReference type="EC" id="3.2.1.21" evidence="5"/>
<evidence type="ECO:0000256" key="18">
    <source>
        <dbReference type="ARBA" id="ARBA00041808"/>
    </source>
</evidence>
<keyword evidence="22" id="KW-1185">Reference proteome</keyword>
<evidence type="ECO:0000259" key="20">
    <source>
        <dbReference type="SMART" id="SM01217"/>
    </source>
</evidence>
<dbReference type="SUPFAM" id="SSF51445">
    <property type="entry name" value="(Trans)glycosidases"/>
    <property type="match status" value="1"/>
</dbReference>
<feature type="domain" description="Fibronectin type III-like" evidence="20">
    <location>
        <begin position="698"/>
        <end position="770"/>
    </location>
</feature>
<evidence type="ECO:0000256" key="8">
    <source>
        <dbReference type="ARBA" id="ARBA00022801"/>
    </source>
</evidence>
<evidence type="ECO:0000313" key="21">
    <source>
        <dbReference type="EMBL" id="RJE22911.1"/>
    </source>
</evidence>
<evidence type="ECO:0000256" key="2">
    <source>
        <dbReference type="ARBA" id="ARBA00004613"/>
    </source>
</evidence>
<evidence type="ECO:0000256" key="19">
    <source>
        <dbReference type="SAM" id="SignalP"/>
    </source>
</evidence>
<keyword evidence="7 19" id="KW-0732">Signal</keyword>
<dbReference type="Proteomes" id="UP000266188">
    <property type="component" value="Unassembled WGS sequence"/>
</dbReference>
<reference evidence="22" key="1">
    <citation type="submission" date="2017-02" db="EMBL/GenBank/DDBJ databases">
        <authorList>
            <person name="Tafer H."/>
            <person name="Lopandic K."/>
        </authorList>
    </citation>
    <scope>NUCLEOTIDE SEQUENCE [LARGE SCALE GENOMIC DNA]</scope>
    <source>
        <strain evidence="22">CBS 366.77</strain>
    </source>
</reference>
<keyword evidence="6" id="KW-0964">Secreted</keyword>
<dbReference type="InterPro" id="IPR002772">
    <property type="entry name" value="Glyco_hydro_3_C"/>
</dbReference>
<evidence type="ECO:0000256" key="11">
    <source>
        <dbReference type="ARBA" id="ARBA00023277"/>
    </source>
</evidence>
<dbReference type="PRINTS" id="PR00133">
    <property type="entry name" value="GLHYDRLASE3"/>
</dbReference>
<dbReference type="STRING" id="2070753.A0A3A3A0R7"/>
<dbReference type="InterPro" id="IPR036881">
    <property type="entry name" value="Glyco_hydro_3_C_sf"/>
</dbReference>
<comment type="function">
    <text evidence="14">Beta-glucosidases are one of a number of cellulolytic enzymes involved in the degradation of cellulosic biomass. Catalyzes the last step releasing glucose from the inhibitory cellobiose.</text>
</comment>
<dbReference type="GO" id="GO:0005576">
    <property type="term" value="C:extracellular region"/>
    <property type="evidence" value="ECO:0007669"/>
    <property type="project" value="UniProtKB-SubCell"/>
</dbReference>
<gene>
    <name evidence="21" type="ORF">PHISCL_04759</name>
</gene>
<accession>A0A3A3A0R7</accession>
<keyword evidence="10" id="KW-0325">Glycoprotein</keyword>
<comment type="subcellular location">
    <subcellularLocation>
        <location evidence="2">Secreted</location>
    </subcellularLocation>
</comment>
<dbReference type="Gene3D" id="2.60.40.10">
    <property type="entry name" value="Immunoglobulins"/>
    <property type="match status" value="1"/>
</dbReference>
<dbReference type="GO" id="GO:0008422">
    <property type="term" value="F:beta-glucosidase activity"/>
    <property type="evidence" value="ECO:0007669"/>
    <property type="project" value="UniProtKB-EC"/>
</dbReference>
<dbReference type="InterPro" id="IPR050288">
    <property type="entry name" value="Cellulose_deg_GH3"/>
</dbReference>
<evidence type="ECO:0000256" key="17">
    <source>
        <dbReference type="ARBA" id="ARBA00041601"/>
    </source>
</evidence>
<evidence type="ECO:0000256" key="12">
    <source>
        <dbReference type="ARBA" id="ARBA00023295"/>
    </source>
</evidence>
<evidence type="ECO:0000256" key="14">
    <source>
        <dbReference type="ARBA" id="ARBA00024983"/>
    </source>
</evidence>
<proteinExistence type="inferred from homology"/>
<dbReference type="InterPro" id="IPR017853">
    <property type="entry name" value="GH"/>
</dbReference>
<keyword evidence="8" id="KW-0378">Hydrolase</keyword>
<feature type="chain" id="PRO_5017383736" description="Probable beta-glucosidase G" evidence="19">
    <location>
        <begin position="21"/>
        <end position="782"/>
    </location>
</feature>
<dbReference type="PANTHER" id="PTHR42715:SF12">
    <property type="entry name" value="BETA-GLUCOSIDASE G-RELATED"/>
    <property type="match status" value="1"/>
</dbReference>
<protein>
    <recommendedName>
        <fullName evidence="15">Probable beta-glucosidase G</fullName>
        <ecNumber evidence="5">3.2.1.21</ecNumber>
    </recommendedName>
    <alternativeName>
        <fullName evidence="16">Beta-D-glucoside glucohydrolase G</fullName>
    </alternativeName>
    <alternativeName>
        <fullName evidence="17">Cellobiase G</fullName>
    </alternativeName>
    <alternativeName>
        <fullName evidence="18">Gentiobiase G</fullName>
    </alternativeName>
</protein>
<organism evidence="21 22">
    <name type="scientific">Aspergillus sclerotialis</name>
    <dbReference type="NCBI Taxonomy" id="2070753"/>
    <lineage>
        <taxon>Eukaryota</taxon>
        <taxon>Fungi</taxon>
        <taxon>Dikarya</taxon>
        <taxon>Ascomycota</taxon>
        <taxon>Pezizomycotina</taxon>
        <taxon>Eurotiomycetes</taxon>
        <taxon>Eurotiomycetidae</taxon>
        <taxon>Eurotiales</taxon>
        <taxon>Aspergillaceae</taxon>
        <taxon>Aspergillus</taxon>
        <taxon>Aspergillus subgen. Polypaecilum</taxon>
    </lineage>
</organism>
<dbReference type="Pfam" id="PF01915">
    <property type="entry name" value="Glyco_hydro_3_C"/>
    <property type="match status" value="1"/>
</dbReference>
<evidence type="ECO:0000256" key="9">
    <source>
        <dbReference type="ARBA" id="ARBA00023001"/>
    </source>
</evidence>
<dbReference type="FunFam" id="3.20.20.300:FF:000002">
    <property type="entry name" value="Probable beta-glucosidase"/>
    <property type="match status" value="1"/>
</dbReference>
<dbReference type="EMBL" id="MVGC01000145">
    <property type="protein sequence ID" value="RJE22911.1"/>
    <property type="molecule type" value="Genomic_DNA"/>
</dbReference>
<dbReference type="GO" id="GO:0030245">
    <property type="term" value="P:cellulose catabolic process"/>
    <property type="evidence" value="ECO:0007669"/>
    <property type="project" value="UniProtKB-KW"/>
</dbReference>
<evidence type="ECO:0000256" key="1">
    <source>
        <dbReference type="ARBA" id="ARBA00000448"/>
    </source>
</evidence>
<feature type="signal peptide" evidence="19">
    <location>
        <begin position="1"/>
        <end position="20"/>
    </location>
</feature>
<evidence type="ECO:0000313" key="22">
    <source>
        <dbReference type="Proteomes" id="UP000266188"/>
    </source>
</evidence>
<dbReference type="InterPro" id="IPR001764">
    <property type="entry name" value="Glyco_hydro_3_N"/>
</dbReference>
<evidence type="ECO:0000256" key="5">
    <source>
        <dbReference type="ARBA" id="ARBA00012744"/>
    </source>
</evidence>
<dbReference type="Pfam" id="PF14310">
    <property type="entry name" value="Fn3-like"/>
    <property type="match status" value="1"/>
</dbReference>
<evidence type="ECO:0000256" key="3">
    <source>
        <dbReference type="ARBA" id="ARBA00004987"/>
    </source>
</evidence>
<dbReference type="OrthoDB" id="416222at2759"/>
<evidence type="ECO:0000256" key="6">
    <source>
        <dbReference type="ARBA" id="ARBA00022525"/>
    </source>
</evidence>
<dbReference type="InterPro" id="IPR036962">
    <property type="entry name" value="Glyco_hydro_3_N_sf"/>
</dbReference>
<dbReference type="SMART" id="SM01217">
    <property type="entry name" value="Fn3_like"/>
    <property type="match status" value="1"/>
</dbReference>
<keyword evidence="12" id="KW-0326">Glycosidase</keyword>
<dbReference type="InterPro" id="IPR013783">
    <property type="entry name" value="Ig-like_fold"/>
</dbReference>